<keyword evidence="1" id="KW-0479">Metal-binding</keyword>
<dbReference type="InterPro" id="IPR000315">
    <property type="entry name" value="Znf_B-box"/>
</dbReference>
<dbReference type="Gene3D" id="3.30.40.10">
    <property type="entry name" value="Zinc/RING finger domain, C3HC4 (zinc finger)"/>
    <property type="match status" value="1"/>
</dbReference>
<feature type="domain" description="RING-type" evidence="5">
    <location>
        <begin position="19"/>
        <end position="60"/>
    </location>
</feature>
<evidence type="ECO:0000259" key="6">
    <source>
        <dbReference type="PROSITE" id="PS50119"/>
    </source>
</evidence>
<keyword evidence="2 4" id="KW-0863">Zinc-finger</keyword>
<keyword evidence="8" id="KW-1185">Reference proteome</keyword>
<dbReference type="Proteomes" id="UP001562425">
    <property type="component" value="Unassembled WGS sequence"/>
</dbReference>
<accession>A0ABD1CCH1</accession>
<dbReference type="InterPro" id="IPR008974">
    <property type="entry name" value="TRAF-like"/>
</dbReference>
<dbReference type="AlphaFoldDB" id="A0ABD1CCH1"/>
<dbReference type="InterPro" id="IPR001841">
    <property type="entry name" value="Znf_RING"/>
</dbReference>
<dbReference type="InterPro" id="IPR053003">
    <property type="entry name" value="TRIM_RBCC_E3_ubiq-ligases"/>
</dbReference>
<name>A0ABD1CCH1_CULPP</name>
<dbReference type="PROSITE" id="PS50119">
    <property type="entry name" value="ZF_BBOX"/>
    <property type="match status" value="1"/>
</dbReference>
<evidence type="ECO:0000256" key="2">
    <source>
        <dbReference type="ARBA" id="ARBA00022771"/>
    </source>
</evidence>
<sequence length="486" mass="54855">MAQVEIKLPLELDKVEINCMICLEEMSFPVFCRQCKQGTCFDCLVLWFGQSAKQECPKCRLQTSIGTVALERKTQYSCPREGHLVRYFCQQCDECLCRECYTAGEGPHGRHAKQALDDLRREIFDGIGRIRAVIGGGGDGDDLSRLLSTACSFTPGGCQKALSTIAGLLPCGNPQEMVRQRRAVLAEIEKVAPVKTVPKLTQGKNPAYILPNEKFFEYRCQVKSPSATFQSYTAEDLHGNRWELTVYPQGFSDGHGRSVSVYLTLAAGQPGRYEYEYVMYEGSGLKPLAEYLAVDDFVVGSKSQGCQRLVQIDQAKRYGVDKSGGYQLAFGVRQTDGGYGPKCATGLIANKNKNLPFKSFLYTVRDYPAQRNADRILFSNLMYDHQNMAWRLRVDCNGHQEKGQFCSAYLVLLNGAEGWFDIFIKLVHPTIPELSIKRELTHYFTVHSSWGVPHFIDQMQINDFMIGPNQLKFEYGMRPARFNQER</sequence>
<dbReference type="Gene3D" id="2.60.210.10">
    <property type="entry name" value="Apoptosis, Tumor Necrosis Factor Receptor Associated Protein 2, Chain A"/>
    <property type="match status" value="1"/>
</dbReference>
<dbReference type="EMBL" id="JBEHCU010013703">
    <property type="protein sequence ID" value="KAL1374063.1"/>
    <property type="molecule type" value="Genomic_DNA"/>
</dbReference>
<organism evidence="7 8">
    <name type="scientific">Culex pipiens pipiens</name>
    <name type="common">Northern house mosquito</name>
    <dbReference type="NCBI Taxonomy" id="38569"/>
    <lineage>
        <taxon>Eukaryota</taxon>
        <taxon>Metazoa</taxon>
        <taxon>Ecdysozoa</taxon>
        <taxon>Arthropoda</taxon>
        <taxon>Hexapoda</taxon>
        <taxon>Insecta</taxon>
        <taxon>Pterygota</taxon>
        <taxon>Neoptera</taxon>
        <taxon>Endopterygota</taxon>
        <taxon>Diptera</taxon>
        <taxon>Nematocera</taxon>
        <taxon>Culicoidea</taxon>
        <taxon>Culicidae</taxon>
        <taxon>Culicinae</taxon>
        <taxon>Culicini</taxon>
        <taxon>Culex</taxon>
        <taxon>Culex</taxon>
    </lineage>
</organism>
<evidence type="ECO:0000256" key="1">
    <source>
        <dbReference type="ARBA" id="ARBA00022723"/>
    </source>
</evidence>
<dbReference type="SUPFAM" id="SSF57850">
    <property type="entry name" value="RING/U-box"/>
    <property type="match status" value="1"/>
</dbReference>
<dbReference type="InterPro" id="IPR013083">
    <property type="entry name" value="Znf_RING/FYVE/PHD"/>
</dbReference>
<keyword evidence="3" id="KW-0862">Zinc</keyword>
<evidence type="ECO:0000313" key="8">
    <source>
        <dbReference type="Proteomes" id="UP001562425"/>
    </source>
</evidence>
<dbReference type="GO" id="GO:0008270">
    <property type="term" value="F:zinc ion binding"/>
    <property type="evidence" value="ECO:0007669"/>
    <property type="project" value="UniProtKB-KW"/>
</dbReference>
<gene>
    <name evidence="7" type="ORF">pipiens_001663</name>
</gene>
<dbReference type="PROSITE" id="PS50089">
    <property type="entry name" value="ZF_RING_2"/>
    <property type="match status" value="1"/>
</dbReference>
<dbReference type="SUPFAM" id="SSF49599">
    <property type="entry name" value="TRAF domain-like"/>
    <property type="match status" value="2"/>
</dbReference>
<dbReference type="PANTHER" id="PTHR36754:SF2">
    <property type="entry name" value="E3 UBIQUITIN-PROTEIN LIGASE TRIM37"/>
    <property type="match status" value="1"/>
</dbReference>
<evidence type="ECO:0000313" key="7">
    <source>
        <dbReference type="EMBL" id="KAL1374063.1"/>
    </source>
</evidence>
<evidence type="ECO:0000256" key="3">
    <source>
        <dbReference type="ARBA" id="ARBA00022833"/>
    </source>
</evidence>
<feature type="domain" description="B box-type" evidence="6">
    <location>
        <begin position="73"/>
        <end position="116"/>
    </location>
</feature>
<proteinExistence type="predicted"/>
<reference evidence="7 8" key="1">
    <citation type="submission" date="2024-05" db="EMBL/GenBank/DDBJ databases">
        <title>Culex pipiens pipiens assembly and annotation.</title>
        <authorList>
            <person name="Alout H."/>
            <person name="Durand T."/>
        </authorList>
    </citation>
    <scope>NUCLEOTIDE SEQUENCE [LARGE SCALE GENOMIC DNA]</scope>
    <source>
        <strain evidence="7">HA-2024</strain>
        <tissue evidence="7">Whole body</tissue>
    </source>
</reference>
<dbReference type="PANTHER" id="PTHR36754">
    <property type="entry name" value="E3 UBIQUITIN-PROTEIN LIGASE TRIM37"/>
    <property type="match status" value="1"/>
</dbReference>
<dbReference type="SUPFAM" id="SSF57845">
    <property type="entry name" value="B-box zinc-binding domain"/>
    <property type="match status" value="1"/>
</dbReference>
<protein>
    <submittedName>
        <fullName evidence="7">Uncharacterized protein</fullName>
    </submittedName>
</protein>
<comment type="caution">
    <text evidence="7">The sequence shown here is derived from an EMBL/GenBank/DDBJ whole genome shotgun (WGS) entry which is preliminary data.</text>
</comment>
<evidence type="ECO:0000256" key="4">
    <source>
        <dbReference type="PROSITE-ProRule" id="PRU00024"/>
    </source>
</evidence>
<evidence type="ECO:0000259" key="5">
    <source>
        <dbReference type="PROSITE" id="PS50089"/>
    </source>
</evidence>